<protein>
    <submittedName>
        <fullName evidence="1">Uncharacterized protein</fullName>
    </submittedName>
</protein>
<keyword evidence="2" id="KW-1185">Reference proteome</keyword>
<dbReference type="Proteomes" id="UP000242457">
    <property type="component" value="Unassembled WGS sequence"/>
</dbReference>
<accession>A0A2A3EAM2</accession>
<dbReference type="EMBL" id="KZ288323">
    <property type="protein sequence ID" value="PBC28111.1"/>
    <property type="molecule type" value="Genomic_DNA"/>
</dbReference>
<organism evidence="1 2">
    <name type="scientific">Apis cerana cerana</name>
    <name type="common">Oriental honeybee</name>
    <dbReference type="NCBI Taxonomy" id="94128"/>
    <lineage>
        <taxon>Eukaryota</taxon>
        <taxon>Metazoa</taxon>
        <taxon>Ecdysozoa</taxon>
        <taxon>Arthropoda</taxon>
        <taxon>Hexapoda</taxon>
        <taxon>Insecta</taxon>
        <taxon>Pterygota</taxon>
        <taxon>Neoptera</taxon>
        <taxon>Endopterygota</taxon>
        <taxon>Hymenoptera</taxon>
        <taxon>Apocrita</taxon>
        <taxon>Aculeata</taxon>
        <taxon>Apoidea</taxon>
        <taxon>Anthophila</taxon>
        <taxon>Apidae</taxon>
        <taxon>Apis</taxon>
    </lineage>
</organism>
<sequence length="67" mass="7809">MHSIETGRGDFLLEVGAYRWRSASKTFTPSIETRLPKRMYEAELASYDTCHPRNRTRLTNRNALSFT</sequence>
<evidence type="ECO:0000313" key="2">
    <source>
        <dbReference type="Proteomes" id="UP000242457"/>
    </source>
</evidence>
<name>A0A2A3EAM2_APICC</name>
<reference evidence="1 2" key="1">
    <citation type="submission" date="2014-07" db="EMBL/GenBank/DDBJ databases">
        <title>Genomic and transcriptomic analysis on Apis cerana provide comprehensive insights into honey bee biology.</title>
        <authorList>
            <person name="Diao Q."/>
            <person name="Sun L."/>
            <person name="Zheng H."/>
            <person name="Zheng H."/>
            <person name="Xu S."/>
            <person name="Wang S."/>
            <person name="Zeng Z."/>
            <person name="Hu F."/>
            <person name="Su S."/>
            <person name="Wu J."/>
        </authorList>
    </citation>
    <scope>NUCLEOTIDE SEQUENCE [LARGE SCALE GENOMIC DNA]</scope>
    <source>
        <tissue evidence="1">Pupae without intestine</tissue>
    </source>
</reference>
<dbReference type="AlphaFoldDB" id="A0A2A3EAM2"/>
<evidence type="ECO:0000313" key="1">
    <source>
        <dbReference type="EMBL" id="PBC28111.1"/>
    </source>
</evidence>
<gene>
    <name evidence="1" type="ORF">APICC_00585</name>
</gene>
<proteinExistence type="predicted"/>